<name>A0AAV1P7D3_SCOSC</name>
<reference evidence="1 2" key="1">
    <citation type="submission" date="2024-01" db="EMBL/GenBank/DDBJ databases">
        <authorList>
            <person name="Alioto T."/>
            <person name="Alioto T."/>
            <person name="Gomez Garrido J."/>
        </authorList>
    </citation>
    <scope>NUCLEOTIDE SEQUENCE [LARGE SCALE GENOMIC DNA]</scope>
</reference>
<dbReference type="EMBL" id="CAWUFR010000108">
    <property type="protein sequence ID" value="CAK6967719.1"/>
    <property type="molecule type" value="Genomic_DNA"/>
</dbReference>
<evidence type="ECO:0000313" key="2">
    <source>
        <dbReference type="Proteomes" id="UP001314229"/>
    </source>
</evidence>
<dbReference type="Proteomes" id="UP001314229">
    <property type="component" value="Unassembled WGS sequence"/>
</dbReference>
<dbReference type="AlphaFoldDB" id="A0AAV1P7D3"/>
<organism evidence="1 2">
    <name type="scientific">Scomber scombrus</name>
    <name type="common">Atlantic mackerel</name>
    <name type="synonym">Scomber vernalis</name>
    <dbReference type="NCBI Taxonomy" id="13677"/>
    <lineage>
        <taxon>Eukaryota</taxon>
        <taxon>Metazoa</taxon>
        <taxon>Chordata</taxon>
        <taxon>Craniata</taxon>
        <taxon>Vertebrata</taxon>
        <taxon>Euteleostomi</taxon>
        <taxon>Actinopterygii</taxon>
        <taxon>Neopterygii</taxon>
        <taxon>Teleostei</taxon>
        <taxon>Neoteleostei</taxon>
        <taxon>Acanthomorphata</taxon>
        <taxon>Pelagiaria</taxon>
        <taxon>Scombriformes</taxon>
        <taxon>Scombridae</taxon>
        <taxon>Scomber</taxon>
    </lineage>
</organism>
<accession>A0AAV1P7D3</accession>
<evidence type="ECO:0000313" key="1">
    <source>
        <dbReference type="EMBL" id="CAK6967719.1"/>
    </source>
</evidence>
<gene>
    <name evidence="1" type="ORF">FSCOSCO3_A036901</name>
</gene>
<keyword evidence="2" id="KW-1185">Reference proteome</keyword>
<proteinExistence type="predicted"/>
<sequence length="95" mass="10611">MAPLLRHIGSKTVGLNGVLWETAWRQNGGQRSSFITASCRRSFGFSGSAVELNRRPAERATVIGKRNINQRLGKCCQAEEKEQRETESANSELYI</sequence>
<comment type="caution">
    <text evidence="1">The sequence shown here is derived from an EMBL/GenBank/DDBJ whole genome shotgun (WGS) entry which is preliminary data.</text>
</comment>
<protein>
    <submittedName>
        <fullName evidence="1">Uncharacterized protein</fullName>
    </submittedName>
</protein>